<sequence length="677" mass="76063">HNTKMTPKWNKDKLAQNTLKKPTKNTSSVSYNWDNNSNNKPALPEKKNSYTNGLSNEKSIVLSKDDMTSPLMLSGNNNSKDTGLFSPATSTSSNAENDWAANPAYAVTAIKTDSSVPILSPCNNDTTSSPDKNPKKKVTKPSKLTLMNFNNNNKDKMSDETLGKTNHETTYNNNSTDSSKITKVKSSMKSFVHFTPRRASVKATTNGHRHIKPSLKAEPVIRRNSTPSPEHDFLSETEEKEVEIENIDIITNTTVYSPPPTNTICPSPKPHIFLEAPFQAPTIPNDPVSHDDETHDGPDEQEESTTATTTNDADNSNKVEQETVVIKNVSELLNDMRILTEIQGLFYTGKLNALQPPDVYGVTLDNERGAPPHIIFSAEEVLEKCIREAKPTSLEHGLRICAYWSPQYSGLYPGKISADYVPSGDPQNDLIPIEFDDGDTGVIKLNEIRLLASDHPIREYDPNPLLTLEKKHRKRRHSSAAGSQTGCTGDHEEADCGEPYCAKVGKYEEEDKEKHHSSKILYWTWHGLGFKRSRSKKDRNKEFFNGIQRGDEVINVGDSALFISSGNDRPFIGRVEKFWEKKGQKVVKVRWYYHPDEVKTSKRLQGLYTGALFESPHIDENDVQTIAKKCDVMPFEEFKGKVGCLTKWSRSTSQRGTYYVTGFYDPYTYNLKLKDLK</sequence>
<dbReference type="SMART" id="SM00439">
    <property type="entry name" value="BAH"/>
    <property type="match status" value="1"/>
</dbReference>
<feature type="domain" description="BAH" evidence="2">
    <location>
        <begin position="552"/>
        <end position="675"/>
    </location>
</feature>
<dbReference type="Pfam" id="PF24912">
    <property type="entry name" value="SH3_TNRC18"/>
    <property type="match status" value="1"/>
</dbReference>
<feature type="compositionally biased region" description="Low complexity" evidence="1">
    <location>
        <begin position="304"/>
        <end position="314"/>
    </location>
</feature>
<dbReference type="PROSITE" id="PS51038">
    <property type="entry name" value="BAH"/>
    <property type="match status" value="1"/>
</dbReference>
<feature type="region of interest" description="Disordered" evidence="1">
    <location>
        <begin position="471"/>
        <end position="492"/>
    </location>
</feature>
<feature type="compositionally biased region" description="Polar residues" evidence="1">
    <location>
        <begin position="117"/>
        <end position="129"/>
    </location>
</feature>
<feature type="compositionally biased region" description="Polar residues" evidence="1">
    <location>
        <begin position="168"/>
        <end position="179"/>
    </location>
</feature>
<evidence type="ECO:0000256" key="1">
    <source>
        <dbReference type="SAM" id="MobiDB-lite"/>
    </source>
</evidence>
<dbReference type="PANTHER" id="PTHR12505">
    <property type="entry name" value="PHD FINGER TRANSCRIPTION FACTOR"/>
    <property type="match status" value="1"/>
</dbReference>
<feature type="compositionally biased region" description="Polar residues" evidence="1">
    <location>
        <begin position="15"/>
        <end position="40"/>
    </location>
</feature>
<proteinExistence type="predicted"/>
<feature type="non-terminal residue" evidence="3">
    <location>
        <position position="677"/>
    </location>
</feature>
<reference evidence="3" key="1">
    <citation type="submission" date="2021-06" db="EMBL/GenBank/DDBJ databases">
        <authorList>
            <person name="Hodson N. C."/>
            <person name="Mongue J. A."/>
            <person name="Jaron S. K."/>
        </authorList>
    </citation>
    <scope>NUCLEOTIDE SEQUENCE</scope>
</reference>
<protein>
    <recommendedName>
        <fullName evidence="2">BAH domain-containing protein</fullName>
    </recommendedName>
</protein>
<dbReference type="Proteomes" id="UP000708208">
    <property type="component" value="Unassembled WGS sequence"/>
</dbReference>
<feature type="region of interest" description="Disordered" evidence="1">
    <location>
        <begin position="279"/>
        <end position="319"/>
    </location>
</feature>
<dbReference type="PANTHER" id="PTHR12505:SF24">
    <property type="entry name" value="PROTEIN WINGED EYE"/>
    <property type="match status" value="1"/>
</dbReference>
<dbReference type="EMBL" id="CAJVCH010053912">
    <property type="protein sequence ID" value="CAG7718506.1"/>
    <property type="molecule type" value="Genomic_DNA"/>
</dbReference>
<keyword evidence="4" id="KW-1185">Reference proteome</keyword>
<dbReference type="InterPro" id="IPR056841">
    <property type="entry name" value="TNRC18_BAHCC1-like_SH3"/>
</dbReference>
<dbReference type="InterPro" id="IPR001025">
    <property type="entry name" value="BAH_dom"/>
</dbReference>
<feature type="compositionally biased region" description="Basic and acidic residues" evidence="1">
    <location>
        <begin position="153"/>
        <end position="167"/>
    </location>
</feature>
<feature type="region of interest" description="Disordered" evidence="1">
    <location>
        <begin position="1"/>
        <end position="53"/>
    </location>
</feature>
<feature type="region of interest" description="Disordered" evidence="1">
    <location>
        <begin position="117"/>
        <end position="179"/>
    </location>
</feature>
<comment type="caution">
    <text evidence="3">The sequence shown here is derived from an EMBL/GenBank/DDBJ whole genome shotgun (WGS) entry which is preliminary data.</text>
</comment>
<dbReference type="GO" id="GO:0003682">
    <property type="term" value="F:chromatin binding"/>
    <property type="evidence" value="ECO:0007669"/>
    <property type="project" value="InterPro"/>
</dbReference>
<dbReference type="InterPro" id="IPR048924">
    <property type="entry name" value="BAHCC1-like_Tudor"/>
</dbReference>
<evidence type="ECO:0000313" key="4">
    <source>
        <dbReference type="Proteomes" id="UP000708208"/>
    </source>
</evidence>
<dbReference type="OrthoDB" id="6426227at2759"/>
<organism evidence="3 4">
    <name type="scientific">Allacma fusca</name>
    <dbReference type="NCBI Taxonomy" id="39272"/>
    <lineage>
        <taxon>Eukaryota</taxon>
        <taxon>Metazoa</taxon>
        <taxon>Ecdysozoa</taxon>
        <taxon>Arthropoda</taxon>
        <taxon>Hexapoda</taxon>
        <taxon>Collembola</taxon>
        <taxon>Symphypleona</taxon>
        <taxon>Sminthuridae</taxon>
        <taxon>Allacma</taxon>
    </lineage>
</organism>
<name>A0A8J2JDI6_9HEXA</name>
<feature type="compositionally biased region" description="Basic and acidic residues" evidence="1">
    <location>
        <begin position="288"/>
        <end position="298"/>
    </location>
</feature>
<dbReference type="Pfam" id="PF01426">
    <property type="entry name" value="BAH"/>
    <property type="match status" value="1"/>
</dbReference>
<evidence type="ECO:0000259" key="2">
    <source>
        <dbReference type="PROSITE" id="PS51038"/>
    </source>
</evidence>
<gene>
    <name evidence="3" type="ORF">AFUS01_LOCUS7893</name>
</gene>
<evidence type="ECO:0000313" key="3">
    <source>
        <dbReference type="EMBL" id="CAG7718506.1"/>
    </source>
</evidence>
<dbReference type="Pfam" id="PF21744">
    <property type="entry name" value="BAHCC1-like_Tudor"/>
    <property type="match status" value="1"/>
</dbReference>
<dbReference type="InterPro" id="IPR052429">
    <property type="entry name" value="BAH_domain_protein"/>
</dbReference>
<dbReference type="AlphaFoldDB" id="A0A8J2JDI6"/>
<feature type="region of interest" description="Disordered" evidence="1">
    <location>
        <begin position="74"/>
        <end position="96"/>
    </location>
</feature>
<accession>A0A8J2JDI6</accession>